<feature type="region of interest" description="Disordered" evidence="5">
    <location>
        <begin position="383"/>
        <end position="546"/>
    </location>
</feature>
<feature type="compositionally biased region" description="Polar residues" evidence="5">
    <location>
        <begin position="53"/>
        <end position="75"/>
    </location>
</feature>
<feature type="compositionally biased region" description="Polar residues" evidence="5">
    <location>
        <begin position="341"/>
        <end position="357"/>
    </location>
</feature>
<dbReference type="Pfam" id="PF08510">
    <property type="entry name" value="PIG-P"/>
    <property type="match status" value="1"/>
</dbReference>
<feature type="compositionally biased region" description="Acidic residues" evidence="5">
    <location>
        <begin position="158"/>
        <end position="175"/>
    </location>
</feature>
<dbReference type="InterPro" id="IPR052263">
    <property type="entry name" value="GPI_Anchor_Biosynth"/>
</dbReference>
<feature type="compositionally biased region" description="Pro residues" evidence="5">
    <location>
        <begin position="678"/>
        <end position="702"/>
    </location>
</feature>
<evidence type="ECO:0000256" key="5">
    <source>
        <dbReference type="SAM" id="MobiDB-lite"/>
    </source>
</evidence>
<feature type="region of interest" description="Disordered" evidence="5">
    <location>
        <begin position="261"/>
        <end position="295"/>
    </location>
</feature>
<feature type="region of interest" description="Disordered" evidence="5">
    <location>
        <begin position="559"/>
        <end position="753"/>
    </location>
</feature>
<name>A0ABR0K175_9EURO</name>
<feature type="compositionally biased region" description="Low complexity" evidence="5">
    <location>
        <begin position="703"/>
        <end position="728"/>
    </location>
</feature>
<keyword evidence="2 6" id="KW-0812">Transmembrane</keyword>
<feature type="compositionally biased region" description="Low complexity" evidence="5">
    <location>
        <begin position="263"/>
        <end position="281"/>
    </location>
</feature>
<proteinExistence type="predicted"/>
<dbReference type="InterPro" id="IPR013717">
    <property type="entry name" value="PIG-P"/>
</dbReference>
<reference evidence="8 9" key="1">
    <citation type="submission" date="2023-08" db="EMBL/GenBank/DDBJ databases">
        <title>Black Yeasts Isolated from many extreme environments.</title>
        <authorList>
            <person name="Coleine C."/>
            <person name="Stajich J.E."/>
            <person name="Selbmann L."/>
        </authorList>
    </citation>
    <scope>NUCLEOTIDE SEQUENCE [LARGE SCALE GENOMIC DNA]</scope>
    <source>
        <strain evidence="8 9">CCFEE 5885</strain>
    </source>
</reference>
<feature type="region of interest" description="Disordered" evidence="5">
    <location>
        <begin position="151"/>
        <end position="175"/>
    </location>
</feature>
<feature type="region of interest" description="Disordered" evidence="5">
    <location>
        <begin position="1"/>
        <end position="132"/>
    </location>
</feature>
<feature type="region of interest" description="Disordered" evidence="5">
    <location>
        <begin position="883"/>
        <end position="903"/>
    </location>
</feature>
<dbReference type="PANTHER" id="PTHR46346:SF1">
    <property type="entry name" value="PHOSPHATIDYLINOSITOL N-ACETYLGLUCOSAMINYLTRANSFERASE SUBUNIT P"/>
    <property type="match status" value="1"/>
</dbReference>
<evidence type="ECO:0000256" key="2">
    <source>
        <dbReference type="ARBA" id="ARBA00022692"/>
    </source>
</evidence>
<gene>
    <name evidence="8" type="ORF">LTR24_008674</name>
</gene>
<evidence type="ECO:0000313" key="9">
    <source>
        <dbReference type="Proteomes" id="UP001345013"/>
    </source>
</evidence>
<dbReference type="PANTHER" id="PTHR46346">
    <property type="entry name" value="PHOSPHATIDYLINOSITOL N-ACETYLGLUCOSAMINYLTRANSFERASE SUBUNIT P"/>
    <property type="match status" value="1"/>
</dbReference>
<dbReference type="EMBL" id="JAVRRG010000157">
    <property type="protein sequence ID" value="KAK5080112.1"/>
    <property type="molecule type" value="Genomic_DNA"/>
</dbReference>
<feature type="compositionally biased region" description="Basic residues" evidence="5">
    <location>
        <begin position="883"/>
        <end position="899"/>
    </location>
</feature>
<accession>A0ABR0K175</accession>
<feature type="compositionally biased region" description="Basic and acidic residues" evidence="5">
    <location>
        <begin position="578"/>
        <end position="588"/>
    </location>
</feature>
<evidence type="ECO:0000313" key="8">
    <source>
        <dbReference type="EMBL" id="KAK5080112.1"/>
    </source>
</evidence>
<evidence type="ECO:0000259" key="7">
    <source>
        <dbReference type="Pfam" id="PF08510"/>
    </source>
</evidence>
<dbReference type="Proteomes" id="UP001345013">
    <property type="component" value="Unassembled WGS sequence"/>
</dbReference>
<evidence type="ECO:0000256" key="6">
    <source>
        <dbReference type="SAM" id="Phobius"/>
    </source>
</evidence>
<evidence type="ECO:0000256" key="3">
    <source>
        <dbReference type="ARBA" id="ARBA00022989"/>
    </source>
</evidence>
<protein>
    <recommendedName>
        <fullName evidence="7">PIG-P domain-containing protein</fullName>
    </recommendedName>
</protein>
<feature type="compositionally biased region" description="Polar residues" evidence="5">
    <location>
        <begin position="609"/>
        <end position="618"/>
    </location>
</feature>
<feature type="compositionally biased region" description="Basic and acidic residues" evidence="5">
    <location>
        <begin position="19"/>
        <end position="38"/>
    </location>
</feature>
<feature type="compositionally biased region" description="Basic and acidic residues" evidence="5">
    <location>
        <begin position="1"/>
        <end position="10"/>
    </location>
</feature>
<keyword evidence="4 6" id="KW-0472">Membrane</keyword>
<sequence length="959" mass="106465">MDKALKERKLASASVRKQRMQERQKQKDLLHEQREERRRRQLRYSEIYVTDSGPDSSRSNTPENDSAAETPSEYSVRTPDHSFSPDVEVTMLTSKMSRNRSAKKEEEQNHMPKPTLLERRRSRSNTAKPATLGPSLNRLCDFRYDRFSTVIEPIDTQNETEDESSSSGEDEEDYSPIEVARPVAIRTPISRPSVISVTNSAVSNGGPPRFSIKNIDTIMVNPPRPAMSRLRQTESVSEARLSISQKGSGFLASEAKPLEVATPSSESVVSLEPSSVRSLSPARHEARDNNLKKKSSMDMLGKFTHTRMHSIKNFMKTQSMSGPPPAMPQVPAAHQGRPSDNADTILSTVPSQKSQAPEISDANKHRPASPWRSVTEPVLLRGMPQQQRPQTARVPGQSSISTLATTSTPPPSSRPETPVGQAGEPAVDRKMSFANLRRRSGSLGQALKFSSGRNQSPGPEAPLPPVPMVRVPTRESVQSLSLPTPPPKTPRSIRKSGMMMYSPFPPANPRDDDQSRTSTDGTAPESPVRRVPPKLKPFLTNLPSPASFIEASTTPAFRHDLVEHDESTPTRAFFDLGGNKKETRGDAEEHGEDDDEDEDEVNEDEEFQSHYSRQSSPATSSDSEDDEGDDTLLGSSRSAVDLSRVERTSSMPTSAVDPQHGLYNHQHMARSTTALSRGPPPLPPPLYPPFYNRPPTPLPPSPSLTSLLRPPSLLNRSTTSTRPTTPDSSDVETPNDTEAQVAQSARRANPLPPTAPKVPTYEYYGFVLYLASSLAFLMYILWAYLPSPFLHALGITYYPDRWWALAIPAWIVMVLIYIYIALACYNVEYLTLGLNRVETMVDEAGSVAILDENGRIRKGGSKRYVAELEERRKREAIMATWDRKKKGAGGSSRSKKKDRRREERDREDEWYGYMGQVTENGVASGLSWRQIWNEGTDAVMDVPLGGVCEVLYGEGRDLL</sequence>
<keyword evidence="3 6" id="KW-1133">Transmembrane helix</keyword>
<feature type="compositionally biased region" description="Basic and acidic residues" evidence="5">
    <location>
        <begin position="559"/>
        <end position="568"/>
    </location>
</feature>
<comment type="subcellular location">
    <subcellularLocation>
        <location evidence="1">Membrane</location>
        <topology evidence="1">Multi-pass membrane protein</topology>
    </subcellularLocation>
</comment>
<organism evidence="8 9">
    <name type="scientific">Lithohypha guttulata</name>
    <dbReference type="NCBI Taxonomy" id="1690604"/>
    <lineage>
        <taxon>Eukaryota</taxon>
        <taxon>Fungi</taxon>
        <taxon>Dikarya</taxon>
        <taxon>Ascomycota</taxon>
        <taxon>Pezizomycotina</taxon>
        <taxon>Eurotiomycetes</taxon>
        <taxon>Chaetothyriomycetidae</taxon>
        <taxon>Chaetothyriales</taxon>
        <taxon>Trichomeriaceae</taxon>
        <taxon>Lithohypha</taxon>
    </lineage>
</organism>
<keyword evidence="9" id="KW-1185">Reference proteome</keyword>
<feature type="transmembrane region" description="Helical" evidence="6">
    <location>
        <begin position="802"/>
        <end position="827"/>
    </location>
</feature>
<feature type="transmembrane region" description="Helical" evidence="6">
    <location>
        <begin position="763"/>
        <end position="782"/>
    </location>
</feature>
<evidence type="ECO:0000256" key="4">
    <source>
        <dbReference type="ARBA" id="ARBA00023136"/>
    </source>
</evidence>
<feature type="compositionally biased region" description="Low complexity" evidence="5">
    <location>
        <begin position="398"/>
        <end position="407"/>
    </location>
</feature>
<feature type="compositionally biased region" description="Basic and acidic residues" evidence="5">
    <location>
        <begin position="282"/>
        <end position="291"/>
    </location>
</feature>
<comment type="caution">
    <text evidence="8">The sequence shown here is derived from an EMBL/GenBank/DDBJ whole genome shotgun (WGS) entry which is preliminary data.</text>
</comment>
<feature type="region of interest" description="Disordered" evidence="5">
    <location>
        <begin position="316"/>
        <end position="371"/>
    </location>
</feature>
<evidence type="ECO:0000256" key="1">
    <source>
        <dbReference type="ARBA" id="ARBA00004141"/>
    </source>
</evidence>
<feature type="compositionally biased region" description="Acidic residues" evidence="5">
    <location>
        <begin position="589"/>
        <end position="606"/>
    </location>
</feature>
<feature type="domain" description="PIG-P" evidence="7">
    <location>
        <begin position="760"/>
        <end position="952"/>
    </location>
</feature>